<keyword evidence="3" id="KW-0539">Nucleus</keyword>
<dbReference type="OMA" id="AWGKSAM"/>
<dbReference type="GO" id="GO:0000398">
    <property type="term" value="P:mRNA splicing, via spliceosome"/>
    <property type="evidence" value="ECO:0007669"/>
    <property type="project" value="InterPro"/>
</dbReference>
<dbReference type="Pfam" id="PF12656">
    <property type="entry name" value="G-patch_2"/>
    <property type="match status" value="1"/>
</dbReference>
<comment type="subcellular location">
    <subcellularLocation>
        <location evidence="1">Nucleus</location>
    </subcellularLocation>
</comment>
<dbReference type="InParanoid" id="U5HFT7"/>
<gene>
    <name evidence="6" type="ORF">MVLG_05963</name>
</gene>
<feature type="compositionally biased region" description="Polar residues" evidence="4">
    <location>
        <begin position="73"/>
        <end position="86"/>
    </location>
</feature>
<evidence type="ECO:0000256" key="1">
    <source>
        <dbReference type="ARBA" id="ARBA00004123"/>
    </source>
</evidence>
<sequence length="507" mass="55791">MSSSISFKIRAPPRPSSANTGPSQPAPQQRRQQRPYHLDDEDDDADDADDALTQRASTRKAKDELVTAFDRNGATQKNPRQSTSSPLVIAALPNKDWREAAELIKKKKNKARYIPEAVAGMRLNSDAVAPSTSNGEAMDVDADQINSKPVVAGLSKLTPRATTTTTATMTLVEREPSPEASSTTVTAASQTEEQRALNELISSASGLGNGETQPSVEVIYSAADARNAPIDESDAFKRDLETRPDQSTLEDYVRVPVGEFGAAMLRGMGWKPGQAASRSGRSGPVEAFVPKSRPAMLGIGARPIADVLGSTEASKGKGVVKSSKREDMKFVPLAKKVRAEQEGAGTSTSAGRSWGNGNGQTNGSQNGGASSREVSSREALTRNEDRDTRDKESGRYEESSSSRRDRYRDDGRDRERGPTREKETDRERGSSSHYNDERGSSSRYPSSRSDRDRDRDRDRGYTESNGRRRDRSSSPKRSERERDGRRDRNRDRESGRDEGRDRYRDRR</sequence>
<reference evidence="7" key="4">
    <citation type="submission" date="2015-06" db="UniProtKB">
        <authorList>
            <consortium name="EnsemblFungi"/>
        </authorList>
    </citation>
    <scope>IDENTIFICATION</scope>
</reference>
<evidence type="ECO:0000313" key="8">
    <source>
        <dbReference type="Proteomes" id="UP000017200"/>
    </source>
</evidence>
<organism evidence="6">
    <name type="scientific">Microbotryum lychnidis-dioicae (strain p1A1 Lamole / MvSl-1064)</name>
    <name type="common">Anther smut fungus</name>
    <dbReference type="NCBI Taxonomy" id="683840"/>
    <lineage>
        <taxon>Eukaryota</taxon>
        <taxon>Fungi</taxon>
        <taxon>Dikarya</taxon>
        <taxon>Basidiomycota</taxon>
        <taxon>Pucciniomycotina</taxon>
        <taxon>Microbotryomycetes</taxon>
        <taxon>Microbotryales</taxon>
        <taxon>Microbotryaceae</taxon>
        <taxon>Microbotryum</taxon>
    </lineage>
</organism>
<dbReference type="InterPro" id="IPR000467">
    <property type="entry name" value="G_patch_dom"/>
</dbReference>
<dbReference type="Proteomes" id="UP000017200">
    <property type="component" value="Unassembled WGS sequence"/>
</dbReference>
<feature type="compositionally biased region" description="Basic and acidic residues" evidence="4">
    <location>
        <begin position="374"/>
        <end position="440"/>
    </location>
</feature>
<dbReference type="PANTHER" id="PTHR15818:SF2">
    <property type="entry name" value="G-PATCH DOMAIN AND KOW MOTIFS-CONTAINING PROTEIN"/>
    <property type="match status" value="1"/>
</dbReference>
<dbReference type="InterPro" id="IPR045166">
    <property type="entry name" value="Spp2-like"/>
</dbReference>
<dbReference type="GO" id="GO:0005681">
    <property type="term" value="C:spliceosomal complex"/>
    <property type="evidence" value="ECO:0007669"/>
    <property type="project" value="TreeGrafter"/>
</dbReference>
<name>U5HFT7_USTV1</name>
<dbReference type="GO" id="GO:0003676">
    <property type="term" value="F:nucleic acid binding"/>
    <property type="evidence" value="ECO:0007669"/>
    <property type="project" value="InterPro"/>
</dbReference>
<dbReference type="FunCoup" id="U5HFT7">
    <property type="interactions" value="50"/>
</dbReference>
<feature type="compositionally biased region" description="Acidic residues" evidence="4">
    <location>
        <begin position="39"/>
        <end position="50"/>
    </location>
</feature>
<evidence type="ECO:0000256" key="2">
    <source>
        <dbReference type="ARBA" id="ARBA00008576"/>
    </source>
</evidence>
<dbReference type="EMBL" id="AEIJ01000660">
    <property type="status" value="NOT_ANNOTATED_CDS"/>
    <property type="molecule type" value="Genomic_DNA"/>
</dbReference>
<comment type="similarity">
    <text evidence="2">Belongs to the SPP2 family.</text>
</comment>
<evidence type="ECO:0000256" key="3">
    <source>
        <dbReference type="ARBA" id="ARBA00023242"/>
    </source>
</evidence>
<evidence type="ECO:0000313" key="7">
    <source>
        <dbReference type="EnsemblFungi" id="MVLG_05963T0"/>
    </source>
</evidence>
<evidence type="ECO:0000313" key="6">
    <source>
        <dbReference type="EMBL" id="KDE03578.1"/>
    </source>
</evidence>
<feature type="compositionally biased region" description="Basic and acidic residues" evidence="4">
    <location>
        <begin position="448"/>
        <end position="507"/>
    </location>
</feature>
<evidence type="ECO:0000256" key="4">
    <source>
        <dbReference type="SAM" id="MobiDB-lite"/>
    </source>
</evidence>
<feature type="region of interest" description="Disordered" evidence="4">
    <location>
        <begin position="1"/>
        <end position="87"/>
    </location>
</feature>
<feature type="compositionally biased region" description="Low complexity" evidence="4">
    <location>
        <begin position="361"/>
        <end position="371"/>
    </location>
</feature>
<dbReference type="STRING" id="683840.U5HFT7"/>
<protein>
    <recommendedName>
        <fullName evidence="5">G-patch domain-containing protein</fullName>
    </recommendedName>
</protein>
<dbReference type="PANTHER" id="PTHR15818">
    <property type="entry name" value="G PATCH AND KOW-CONTAINING"/>
    <property type="match status" value="1"/>
</dbReference>
<feature type="domain" description="G-patch" evidence="5">
    <location>
        <begin position="257"/>
        <end position="304"/>
    </location>
</feature>
<dbReference type="EMBL" id="GL541734">
    <property type="protein sequence ID" value="KDE03578.1"/>
    <property type="molecule type" value="Genomic_DNA"/>
</dbReference>
<dbReference type="PROSITE" id="PS50174">
    <property type="entry name" value="G_PATCH"/>
    <property type="match status" value="1"/>
</dbReference>
<dbReference type="AlphaFoldDB" id="U5HFT7"/>
<feature type="region of interest" description="Disordered" evidence="4">
    <location>
        <begin position="307"/>
        <end position="507"/>
    </location>
</feature>
<dbReference type="HOGENOM" id="CLU_045413_1_0_1"/>
<dbReference type="EnsemblFungi" id="MVLG_05963T0">
    <property type="protein sequence ID" value="MVLG_05963T0"/>
    <property type="gene ID" value="MVLG_05963"/>
</dbReference>
<dbReference type="OrthoDB" id="5577072at2759"/>
<accession>U5HFT7</accession>
<keyword evidence="8" id="KW-1185">Reference proteome</keyword>
<reference evidence="8" key="1">
    <citation type="submission" date="2010-11" db="EMBL/GenBank/DDBJ databases">
        <title>The genome sequence of Microbotryum violaceum strain p1A1 Lamole.</title>
        <authorList>
            <person name="Cuomo C."/>
            <person name="Perlin M."/>
            <person name="Young S.K."/>
            <person name="Zeng Q."/>
            <person name="Gargeya S."/>
            <person name="Alvarado L."/>
            <person name="Berlin A."/>
            <person name="Chapman S.B."/>
            <person name="Chen Z."/>
            <person name="Freedman E."/>
            <person name="Gellesch M."/>
            <person name="Goldberg J."/>
            <person name="Griggs A."/>
            <person name="Gujja S."/>
            <person name="Heilman E."/>
            <person name="Heiman D."/>
            <person name="Howarth C."/>
            <person name="Mehta T."/>
            <person name="Neiman D."/>
            <person name="Pearson M."/>
            <person name="Roberts A."/>
            <person name="Saif S."/>
            <person name="Shea T."/>
            <person name="Shenoy N."/>
            <person name="Sisk P."/>
            <person name="Stolte C."/>
            <person name="Sykes S."/>
            <person name="White J."/>
            <person name="Yandava C."/>
            <person name="Haas B."/>
            <person name="Nusbaum C."/>
            <person name="Birren B."/>
        </authorList>
    </citation>
    <scope>NUCLEOTIDE SEQUENCE [LARGE SCALE GENOMIC DNA]</scope>
    <source>
        <strain evidence="8">p1A1 Lamole</strain>
    </source>
</reference>
<dbReference type="InterPro" id="IPR026822">
    <property type="entry name" value="Spp2/MOS2_G-patch"/>
</dbReference>
<proteinExistence type="inferred from homology"/>
<reference evidence="6 8" key="3">
    <citation type="journal article" date="2015" name="BMC Genomics">
        <title>Sex and parasites: genomic and transcriptomic analysis of Microbotryum lychnidis-dioicae, the biotrophic and plant-castrating anther smut fungus.</title>
        <authorList>
            <person name="Perlin M.H."/>
            <person name="Amselem J."/>
            <person name="Fontanillas E."/>
            <person name="Toh S.S."/>
            <person name="Chen Z."/>
            <person name="Goldberg J."/>
            <person name="Duplessis S."/>
            <person name="Henrissat B."/>
            <person name="Young S."/>
            <person name="Zeng Q."/>
            <person name="Aguileta G."/>
            <person name="Petit E."/>
            <person name="Badouin H."/>
            <person name="Andrews J."/>
            <person name="Razeeq D."/>
            <person name="Gabaldon T."/>
            <person name="Quesneville H."/>
            <person name="Giraud T."/>
            <person name="Hood M.E."/>
            <person name="Schultz D.J."/>
            <person name="Cuomo C.A."/>
        </authorList>
    </citation>
    <scope>NUCLEOTIDE SEQUENCE [LARGE SCALE GENOMIC DNA]</scope>
    <source>
        <strain evidence="8">p1A1 Lamole</strain>
        <strain evidence="6">P1A1 Lamole</strain>
    </source>
</reference>
<evidence type="ECO:0000259" key="5">
    <source>
        <dbReference type="PROSITE" id="PS50174"/>
    </source>
</evidence>
<reference evidence="6" key="2">
    <citation type="submission" date="2010-11" db="EMBL/GenBank/DDBJ databases">
        <authorList>
            <consortium name="The Broad Institute Genome Sequencing Platform"/>
            <person name="Earl A."/>
            <person name="Ward D."/>
            <person name="Feldgarden M."/>
            <person name="Gevers D."/>
            <person name="Butler R."/>
            <person name="Young S.K."/>
            <person name="Zeng Q."/>
            <person name="Gargeya S."/>
            <person name="Fitzgerald M."/>
            <person name="Haas B."/>
            <person name="Abouelleil A."/>
            <person name="Alvarado L."/>
            <person name="Arachchi H.M."/>
            <person name="Berlin A."/>
            <person name="Brown A."/>
            <person name="Chapman S.B."/>
            <person name="Chen Z."/>
            <person name="Dunbar C."/>
            <person name="Freedman E."/>
            <person name="Gearin G."/>
            <person name="Gellesch M."/>
            <person name="Goldberg J."/>
            <person name="Griggs A."/>
            <person name="Gujja S."/>
            <person name="Heilman E."/>
            <person name="Heiman D."/>
            <person name="Howarth C."/>
            <person name="Larson L."/>
            <person name="Lui A."/>
            <person name="MacDonald P.J.P."/>
            <person name="Mehta T."/>
            <person name="Montmayeur A."/>
            <person name="Murphy C."/>
            <person name="Neiman D."/>
            <person name="Pearson M."/>
            <person name="Priest M."/>
            <person name="Roberts A."/>
            <person name="Saif S."/>
            <person name="Shea T."/>
            <person name="Shenoy N."/>
            <person name="Sisk P."/>
            <person name="Stolte C."/>
            <person name="Sykes S."/>
            <person name="White J."/>
            <person name="Yandava C."/>
            <person name="Wortman J."/>
            <person name="Nusbaum C."/>
            <person name="Birren B."/>
        </authorList>
    </citation>
    <scope>NUCLEOTIDE SEQUENCE</scope>
    <source>
        <strain evidence="6">P1A1 Lamole</strain>
    </source>
</reference>